<feature type="domain" description="Mitochondrial outer membrane transport complex Sam37/metaxin N-terminal" evidence="9">
    <location>
        <begin position="22"/>
        <end position="141"/>
    </location>
</feature>
<dbReference type="Gene3D" id="1.20.1050.10">
    <property type="match status" value="1"/>
</dbReference>
<evidence type="ECO:0000313" key="11">
    <source>
        <dbReference type="EMBL" id="KAF7729344.1"/>
    </source>
</evidence>
<comment type="similarity">
    <text evidence="2">Belongs to the metaxin family.</text>
</comment>
<protein>
    <submittedName>
        <fullName evidence="11">Uncharacterized protein</fullName>
    </submittedName>
</protein>
<dbReference type="GO" id="GO:0015031">
    <property type="term" value="P:protein transport"/>
    <property type="evidence" value="ECO:0007669"/>
    <property type="project" value="UniProtKB-KW"/>
</dbReference>
<name>A0A8H7BXB8_9FUNG</name>
<proteinExistence type="inferred from homology"/>
<evidence type="ECO:0000256" key="6">
    <source>
        <dbReference type="ARBA" id="ARBA00023128"/>
    </source>
</evidence>
<dbReference type="InterPro" id="IPR050931">
    <property type="entry name" value="Mito_Protein_Transport_Metaxin"/>
</dbReference>
<keyword evidence="5" id="KW-0653">Protein transport</keyword>
<dbReference type="SUPFAM" id="SSF47616">
    <property type="entry name" value="GST C-terminal domain-like"/>
    <property type="match status" value="1"/>
</dbReference>
<evidence type="ECO:0000256" key="4">
    <source>
        <dbReference type="ARBA" id="ARBA00022787"/>
    </source>
</evidence>
<dbReference type="Pfam" id="PF17171">
    <property type="entry name" value="GST_C_6"/>
    <property type="match status" value="1"/>
</dbReference>
<comment type="subcellular location">
    <subcellularLocation>
        <location evidence="1">Mitochondrion outer membrane</location>
    </subcellularLocation>
</comment>
<dbReference type="GO" id="GO:0001401">
    <property type="term" value="C:SAM complex"/>
    <property type="evidence" value="ECO:0007669"/>
    <property type="project" value="InterPro"/>
</dbReference>
<dbReference type="GO" id="GO:0007005">
    <property type="term" value="P:mitochondrion organization"/>
    <property type="evidence" value="ECO:0007669"/>
    <property type="project" value="TreeGrafter"/>
</dbReference>
<dbReference type="PANTHER" id="PTHR12289:SF41">
    <property type="entry name" value="FAILED AXON CONNECTIONS-RELATED"/>
    <property type="match status" value="1"/>
</dbReference>
<evidence type="ECO:0000259" key="10">
    <source>
        <dbReference type="Pfam" id="PF17171"/>
    </source>
</evidence>
<keyword evidence="7" id="KW-0472">Membrane</keyword>
<dbReference type="InterPro" id="IPR033468">
    <property type="entry name" value="Metaxin_GST"/>
</dbReference>
<keyword evidence="6" id="KW-0496">Mitochondrion</keyword>
<evidence type="ECO:0000256" key="5">
    <source>
        <dbReference type="ARBA" id="ARBA00022927"/>
    </source>
</evidence>
<accession>A0A8H7BXB8</accession>
<evidence type="ECO:0000256" key="1">
    <source>
        <dbReference type="ARBA" id="ARBA00004294"/>
    </source>
</evidence>
<evidence type="ECO:0000259" key="9">
    <source>
        <dbReference type="Pfam" id="PF10568"/>
    </source>
</evidence>
<keyword evidence="3" id="KW-0813">Transport</keyword>
<reference evidence="11" key="1">
    <citation type="submission" date="2020-01" db="EMBL/GenBank/DDBJ databases">
        <title>Genome Sequencing of Three Apophysomyces-Like Fungal Strains Confirms a Novel Fungal Genus in the Mucoromycota with divergent Burkholderia-like Endosymbiotic Bacteria.</title>
        <authorList>
            <person name="Stajich J.E."/>
            <person name="Macias A.M."/>
            <person name="Carter-House D."/>
            <person name="Lovett B."/>
            <person name="Kasson L.R."/>
            <person name="Berry K."/>
            <person name="Grigoriev I."/>
            <person name="Chang Y."/>
            <person name="Spatafora J."/>
            <person name="Kasson M.T."/>
        </authorList>
    </citation>
    <scope>NUCLEOTIDE SEQUENCE</scope>
    <source>
        <strain evidence="11">NRRL A-21654</strain>
    </source>
</reference>
<dbReference type="InterPro" id="IPR036282">
    <property type="entry name" value="Glutathione-S-Trfase_C_sf"/>
</dbReference>
<evidence type="ECO:0000256" key="8">
    <source>
        <dbReference type="SAM" id="MobiDB-lite"/>
    </source>
</evidence>
<keyword evidence="12" id="KW-1185">Reference proteome</keyword>
<evidence type="ECO:0000256" key="2">
    <source>
        <dbReference type="ARBA" id="ARBA00009170"/>
    </source>
</evidence>
<keyword evidence="4" id="KW-1000">Mitochondrion outer membrane</keyword>
<dbReference type="PANTHER" id="PTHR12289">
    <property type="entry name" value="METAXIN RELATED"/>
    <property type="match status" value="1"/>
</dbReference>
<feature type="region of interest" description="Disordered" evidence="8">
    <location>
        <begin position="348"/>
        <end position="367"/>
    </location>
</feature>
<gene>
    <name evidence="11" type="ORF">EC973_004600</name>
</gene>
<comment type="caution">
    <text evidence="11">The sequence shown here is derived from an EMBL/GenBank/DDBJ whole genome shotgun (WGS) entry which is preliminary data.</text>
</comment>
<dbReference type="InterPro" id="IPR019564">
    <property type="entry name" value="Sam37/metaxin_N"/>
</dbReference>
<organism evidence="11 12">
    <name type="scientific">Apophysomyces ossiformis</name>
    <dbReference type="NCBI Taxonomy" id="679940"/>
    <lineage>
        <taxon>Eukaryota</taxon>
        <taxon>Fungi</taxon>
        <taxon>Fungi incertae sedis</taxon>
        <taxon>Mucoromycota</taxon>
        <taxon>Mucoromycotina</taxon>
        <taxon>Mucoromycetes</taxon>
        <taxon>Mucorales</taxon>
        <taxon>Mucorineae</taxon>
        <taxon>Mucoraceae</taxon>
        <taxon>Apophysomyces</taxon>
    </lineage>
</organism>
<dbReference type="Pfam" id="PF10568">
    <property type="entry name" value="Tom37"/>
    <property type="match status" value="1"/>
</dbReference>
<feature type="domain" description="Metaxin glutathione S-transferase" evidence="10">
    <location>
        <begin position="192"/>
        <end position="255"/>
    </location>
</feature>
<evidence type="ECO:0000256" key="7">
    <source>
        <dbReference type="ARBA" id="ARBA00023136"/>
    </source>
</evidence>
<dbReference type="AlphaFoldDB" id="A0A8H7BXB8"/>
<evidence type="ECO:0000313" key="12">
    <source>
        <dbReference type="Proteomes" id="UP000605846"/>
    </source>
</evidence>
<evidence type="ECO:0000256" key="3">
    <source>
        <dbReference type="ARBA" id="ARBA00022448"/>
    </source>
</evidence>
<dbReference type="EMBL" id="JABAYA010000026">
    <property type="protein sequence ID" value="KAF7729344.1"/>
    <property type="molecule type" value="Genomic_DNA"/>
</dbReference>
<dbReference type="Proteomes" id="UP000605846">
    <property type="component" value="Unassembled WGS sequence"/>
</dbReference>
<dbReference type="OrthoDB" id="5835136at2759"/>
<sequence>MVAMQLYVWSPALNAPSIDPKCVVVESVLRLLKVDYTIVHANDPQTSPTGELPLLKDGSAWVAGVHRILNHLAKRNLDANESLSSEERAEYLAYATLIQERLYDCMLFTWYADTTNFVKTIRPTYANLLSFPSCYIVPIQLKKSATARLARYEVEIKSDDTGLPQNEIEEMKELQKTGWHHASVRFLMYRLARETYSILNHKLGEKDYMFGERATLLDCIAFGYLALHLYPELAHGRLQHILIHEYPRLAQFCDRFKTTYFSDEQAISQPAEDVPSFWRTIISNPRTIFNNVKDNIVSYMGEPEAEKKKTPAQIEFEKKRLWSITGGVMFLLAYVVYNGIVSIEFEDDDEYNEEEEYDSYEDEIDEL</sequence>
<dbReference type="CDD" id="cd03078">
    <property type="entry name" value="GST_N_Metaxin1_like"/>
    <property type="match status" value="1"/>
</dbReference>